<dbReference type="CDD" id="cd00104">
    <property type="entry name" value="KAZAL_FS"/>
    <property type="match status" value="1"/>
</dbReference>
<keyword evidence="5" id="KW-0812">Transmembrane</keyword>
<dbReference type="AlphaFoldDB" id="E0VS38"/>
<dbReference type="VEuPathDB" id="VectorBase:PHUM411100"/>
<keyword evidence="2" id="KW-0964">Secreted</keyword>
<protein>
    <recommendedName>
        <fullName evidence="6">Kazal-like domain-containing protein</fullName>
    </recommendedName>
</protein>
<evidence type="ECO:0000313" key="8">
    <source>
        <dbReference type="EnsemblMetazoa" id="PHUM411100-PA"/>
    </source>
</evidence>
<dbReference type="RefSeq" id="XP_002428932.1">
    <property type="nucleotide sequence ID" value="XM_002428887.1"/>
</dbReference>
<dbReference type="InParanoid" id="E0VS38"/>
<keyword evidence="3" id="KW-1015">Disulfide bond</keyword>
<feature type="compositionally biased region" description="Basic residues" evidence="4">
    <location>
        <begin position="130"/>
        <end position="141"/>
    </location>
</feature>
<dbReference type="SUPFAM" id="SSF100895">
    <property type="entry name" value="Kazal-type serine protease inhibitors"/>
    <property type="match status" value="1"/>
</dbReference>
<dbReference type="KEGG" id="phu:Phum_PHUM411100"/>
<evidence type="ECO:0000313" key="9">
    <source>
        <dbReference type="Proteomes" id="UP000009046"/>
    </source>
</evidence>
<dbReference type="OrthoDB" id="88467at2759"/>
<evidence type="ECO:0000259" key="6">
    <source>
        <dbReference type="PROSITE" id="PS51465"/>
    </source>
</evidence>
<dbReference type="SMART" id="SM00280">
    <property type="entry name" value="KAZAL"/>
    <property type="match status" value="1"/>
</dbReference>
<feature type="transmembrane region" description="Helical" evidence="5">
    <location>
        <begin position="12"/>
        <end position="34"/>
    </location>
</feature>
<dbReference type="EMBL" id="DS235742">
    <property type="protein sequence ID" value="EEB16194.1"/>
    <property type="molecule type" value="Genomic_DNA"/>
</dbReference>
<proteinExistence type="predicted"/>
<dbReference type="PROSITE" id="PS51465">
    <property type="entry name" value="KAZAL_2"/>
    <property type="match status" value="1"/>
</dbReference>
<dbReference type="CTD" id="8234140"/>
<reference evidence="7" key="1">
    <citation type="submission" date="2007-04" db="EMBL/GenBank/DDBJ databases">
        <title>Annotation of Pediculus humanus corporis strain USDA.</title>
        <authorList>
            <person name="Kirkness E."/>
            <person name="Hannick L."/>
            <person name="Hass B."/>
            <person name="Bruggner R."/>
            <person name="Lawson D."/>
            <person name="Bidwell S."/>
            <person name="Joardar V."/>
            <person name="Caler E."/>
            <person name="Walenz B."/>
            <person name="Inman J."/>
            <person name="Schobel S."/>
            <person name="Galinsky K."/>
            <person name="Amedeo P."/>
            <person name="Strausberg R."/>
        </authorList>
    </citation>
    <scope>NUCLEOTIDE SEQUENCE</scope>
    <source>
        <strain evidence="7">USDA</strain>
    </source>
</reference>
<feature type="compositionally biased region" description="Low complexity" evidence="4">
    <location>
        <begin position="142"/>
        <end position="156"/>
    </location>
</feature>
<evidence type="ECO:0000313" key="7">
    <source>
        <dbReference type="EMBL" id="EEB16194.1"/>
    </source>
</evidence>
<feature type="compositionally biased region" description="Low complexity" evidence="4">
    <location>
        <begin position="117"/>
        <end position="129"/>
    </location>
</feature>
<feature type="domain" description="Kazal-like" evidence="6">
    <location>
        <begin position="163"/>
        <end position="212"/>
    </location>
</feature>
<dbReference type="EMBL" id="AAZO01005047">
    <property type="status" value="NOT_ANNOTATED_CDS"/>
    <property type="molecule type" value="Genomic_DNA"/>
</dbReference>
<organism>
    <name type="scientific">Pediculus humanus subsp. corporis</name>
    <name type="common">Body louse</name>
    <dbReference type="NCBI Taxonomy" id="121224"/>
    <lineage>
        <taxon>Eukaryota</taxon>
        <taxon>Metazoa</taxon>
        <taxon>Ecdysozoa</taxon>
        <taxon>Arthropoda</taxon>
        <taxon>Hexapoda</taxon>
        <taxon>Insecta</taxon>
        <taxon>Pterygota</taxon>
        <taxon>Neoptera</taxon>
        <taxon>Paraneoptera</taxon>
        <taxon>Psocodea</taxon>
        <taxon>Troctomorpha</taxon>
        <taxon>Phthiraptera</taxon>
        <taxon>Anoplura</taxon>
        <taxon>Pediculidae</taxon>
        <taxon>Pediculus</taxon>
    </lineage>
</organism>
<gene>
    <name evidence="8" type="primary">8234140</name>
    <name evidence="7" type="ORF">Phum_PHUM411100</name>
</gene>
<keyword evidence="9" id="KW-1185">Reference proteome</keyword>
<keyword evidence="5" id="KW-1133">Transmembrane helix</keyword>
<name>E0VS38_PEDHC</name>
<dbReference type="PANTHER" id="PTHR21179">
    <property type="entry name" value="SERINE-TYPE ENDOPEPTIDASE INHIBITOR"/>
    <property type="match status" value="1"/>
</dbReference>
<keyword evidence="5" id="KW-0472">Membrane</keyword>
<evidence type="ECO:0000256" key="4">
    <source>
        <dbReference type="SAM" id="MobiDB-lite"/>
    </source>
</evidence>
<feature type="region of interest" description="Disordered" evidence="4">
    <location>
        <begin position="114"/>
        <end position="158"/>
    </location>
</feature>
<dbReference type="InterPro" id="IPR002350">
    <property type="entry name" value="Kazal_dom"/>
</dbReference>
<dbReference type="GeneID" id="8234140"/>
<dbReference type="GO" id="GO:0004867">
    <property type="term" value="F:serine-type endopeptidase inhibitor activity"/>
    <property type="evidence" value="ECO:0007669"/>
    <property type="project" value="InterPro"/>
</dbReference>
<reference evidence="7" key="2">
    <citation type="submission" date="2007-04" db="EMBL/GenBank/DDBJ databases">
        <title>The genome of the human body louse.</title>
        <authorList>
            <consortium name="The Human Body Louse Genome Consortium"/>
            <person name="Kirkness E."/>
            <person name="Walenz B."/>
            <person name="Hass B."/>
            <person name="Bruggner R."/>
            <person name="Strausberg R."/>
        </authorList>
    </citation>
    <scope>NUCLEOTIDE SEQUENCE</scope>
    <source>
        <strain evidence="7">USDA</strain>
    </source>
</reference>
<dbReference type="Proteomes" id="UP000009046">
    <property type="component" value="Unassembled WGS sequence"/>
</dbReference>
<sequence length="212" mass="24224">MDKNKFYFWIKKITIIIIINFPVGVQVVGEIITLNVSLFKCQNNRNQGLWDGQPPRRFEFDQSLFNGFDSNNRFDEDYDVGSIGDISENNNNNNNNNDFFRPVVDDSFFRNDLTEENMSNSQSNLLGGNNRRRRQKNRGRNQSRTTTTTTTRTTTTAEPRTIHASPEMCPCSSTPQFNPVCGSDGNTYKNAGLLNCYRQCGINVFQKRMGAC</sequence>
<dbReference type="GO" id="GO:0005576">
    <property type="term" value="C:extracellular region"/>
    <property type="evidence" value="ECO:0007669"/>
    <property type="project" value="UniProtKB-SubCell"/>
</dbReference>
<evidence type="ECO:0000256" key="5">
    <source>
        <dbReference type="SAM" id="Phobius"/>
    </source>
</evidence>
<evidence type="ECO:0000256" key="2">
    <source>
        <dbReference type="ARBA" id="ARBA00022525"/>
    </source>
</evidence>
<dbReference type="Gene3D" id="3.30.60.30">
    <property type="match status" value="1"/>
</dbReference>
<reference evidence="8" key="3">
    <citation type="submission" date="2020-05" db="UniProtKB">
        <authorList>
            <consortium name="EnsemblMetazoa"/>
        </authorList>
    </citation>
    <scope>IDENTIFICATION</scope>
    <source>
        <strain evidence="8">USDA</strain>
    </source>
</reference>
<evidence type="ECO:0000256" key="1">
    <source>
        <dbReference type="ARBA" id="ARBA00004613"/>
    </source>
</evidence>
<comment type="subcellular location">
    <subcellularLocation>
        <location evidence="1">Secreted</location>
    </subcellularLocation>
</comment>
<dbReference type="EnsemblMetazoa" id="PHUM411100-RA">
    <property type="protein sequence ID" value="PHUM411100-PA"/>
    <property type="gene ID" value="PHUM411100"/>
</dbReference>
<evidence type="ECO:0000256" key="3">
    <source>
        <dbReference type="ARBA" id="ARBA00023157"/>
    </source>
</evidence>
<dbReference type="HOGENOM" id="CLU_1301016_0_0_1"/>
<accession>E0VS38</accession>
<dbReference type="Pfam" id="PF00050">
    <property type="entry name" value="Kazal_1"/>
    <property type="match status" value="1"/>
</dbReference>
<dbReference type="PANTHER" id="PTHR21179:SF0">
    <property type="entry name" value="SERINE PROTEASE INHIBITOR KAZAL-TYPE 4"/>
    <property type="match status" value="1"/>
</dbReference>
<dbReference type="InterPro" id="IPR036058">
    <property type="entry name" value="Kazal_dom_sf"/>
</dbReference>
<dbReference type="InterPro" id="IPR039932">
    <property type="entry name" value="Spink4-like"/>
</dbReference>